<proteinExistence type="predicted"/>
<dbReference type="Proteomes" id="UP001370490">
    <property type="component" value="Unassembled WGS sequence"/>
</dbReference>
<evidence type="ECO:0000313" key="1">
    <source>
        <dbReference type="EMBL" id="KAK6936179.1"/>
    </source>
</evidence>
<accession>A0AAN8ZD41</accession>
<dbReference type="EMBL" id="JBAMMX010000007">
    <property type="protein sequence ID" value="KAK6936179.1"/>
    <property type="molecule type" value="Genomic_DNA"/>
</dbReference>
<name>A0AAN8ZD41_9MAGN</name>
<evidence type="ECO:0000313" key="2">
    <source>
        <dbReference type="Proteomes" id="UP001370490"/>
    </source>
</evidence>
<protein>
    <submittedName>
        <fullName evidence="1">Uncharacterized protein</fullName>
    </submittedName>
</protein>
<gene>
    <name evidence="1" type="ORF">RJ641_033209</name>
</gene>
<reference evidence="1 2" key="1">
    <citation type="submission" date="2023-12" db="EMBL/GenBank/DDBJ databases">
        <title>A high-quality genome assembly for Dillenia turbinata (Dilleniales).</title>
        <authorList>
            <person name="Chanderbali A."/>
        </authorList>
    </citation>
    <scope>NUCLEOTIDE SEQUENCE [LARGE SCALE GENOMIC DNA]</scope>
    <source>
        <strain evidence="1">LSX21</strain>
        <tissue evidence="1">Leaf</tissue>
    </source>
</reference>
<keyword evidence="2" id="KW-1185">Reference proteome</keyword>
<sequence>MAVLAGAADDLARSISLSRSSSSNRSWRQASNLREVWNSQPDVFSRSRRVTAEDDEEELKWAAIERLPTYDRLRKGMLTQVMSDGRTVQNEKQP</sequence>
<dbReference type="AlphaFoldDB" id="A0AAN8ZD41"/>
<comment type="caution">
    <text evidence="1">The sequence shown here is derived from an EMBL/GenBank/DDBJ whole genome shotgun (WGS) entry which is preliminary data.</text>
</comment>
<organism evidence="1 2">
    <name type="scientific">Dillenia turbinata</name>
    <dbReference type="NCBI Taxonomy" id="194707"/>
    <lineage>
        <taxon>Eukaryota</taxon>
        <taxon>Viridiplantae</taxon>
        <taxon>Streptophyta</taxon>
        <taxon>Embryophyta</taxon>
        <taxon>Tracheophyta</taxon>
        <taxon>Spermatophyta</taxon>
        <taxon>Magnoliopsida</taxon>
        <taxon>eudicotyledons</taxon>
        <taxon>Gunneridae</taxon>
        <taxon>Pentapetalae</taxon>
        <taxon>Dilleniales</taxon>
        <taxon>Dilleniaceae</taxon>
        <taxon>Dillenia</taxon>
    </lineage>
</organism>